<organism evidence="2 3">
    <name type="scientific">Pseudomonas amygdali pv. photiniae</name>
    <dbReference type="NCBI Taxonomy" id="251724"/>
    <lineage>
        <taxon>Bacteria</taxon>
        <taxon>Pseudomonadati</taxon>
        <taxon>Pseudomonadota</taxon>
        <taxon>Gammaproteobacteria</taxon>
        <taxon>Pseudomonadales</taxon>
        <taxon>Pseudomonadaceae</taxon>
        <taxon>Pseudomonas</taxon>
        <taxon>Pseudomonas amygdali</taxon>
    </lineage>
</organism>
<reference evidence="2 3" key="1">
    <citation type="submission" date="2018-08" db="EMBL/GenBank/DDBJ databases">
        <title>Recombination of ecologically and evolutionarily significant loci maintains genetic cohesion in the Pseudomonas syringae species complex.</title>
        <authorList>
            <person name="Dillon M."/>
            <person name="Thakur S."/>
            <person name="Almeida R.N.D."/>
            <person name="Weir B.S."/>
            <person name="Guttman D.S."/>
        </authorList>
    </citation>
    <scope>NUCLEOTIDE SEQUENCE [LARGE SCALE GENOMIC DNA]</scope>
    <source>
        <strain evidence="2 3">ICMP 7847</strain>
    </source>
</reference>
<evidence type="ECO:0000313" key="2">
    <source>
        <dbReference type="EMBL" id="RMS47542.1"/>
    </source>
</evidence>
<keyword evidence="1" id="KW-0472">Membrane</keyword>
<gene>
    <name evidence="2" type="ORF">ALP66_04265</name>
</gene>
<protein>
    <submittedName>
        <fullName evidence="2">Uncharacterized protein</fullName>
    </submittedName>
</protein>
<name>A0A658K9N3_PSEA0</name>
<keyword evidence="1" id="KW-0812">Transmembrane</keyword>
<proteinExistence type="predicted"/>
<evidence type="ECO:0000256" key="1">
    <source>
        <dbReference type="SAM" id="Phobius"/>
    </source>
</evidence>
<dbReference type="Proteomes" id="UP000270873">
    <property type="component" value="Unassembled WGS sequence"/>
</dbReference>
<accession>A0A658K9N3</accession>
<comment type="caution">
    <text evidence="2">The sequence shown here is derived from an EMBL/GenBank/DDBJ whole genome shotgun (WGS) entry which is preliminary data.</text>
</comment>
<keyword evidence="1" id="KW-1133">Transmembrane helix</keyword>
<feature type="transmembrane region" description="Helical" evidence="1">
    <location>
        <begin position="36"/>
        <end position="56"/>
    </location>
</feature>
<evidence type="ECO:0000313" key="3">
    <source>
        <dbReference type="Proteomes" id="UP000270873"/>
    </source>
</evidence>
<dbReference type="EMBL" id="RBSP01000439">
    <property type="protein sequence ID" value="RMS47542.1"/>
    <property type="molecule type" value="Genomic_DNA"/>
</dbReference>
<dbReference type="AlphaFoldDB" id="A0A658K9N3"/>
<sequence>MARTLHLRVDHRALRRYVVDNRAITLDAFVQSPFGIVRSLLAEWLILAAVSGGLLLC</sequence>